<dbReference type="InterPro" id="IPR013123">
    <property type="entry name" value="SpoU_subst-bd"/>
</dbReference>
<dbReference type="InterPro" id="IPR001537">
    <property type="entry name" value="SpoU_MeTrfase"/>
</dbReference>
<dbReference type="SMART" id="SM00967">
    <property type="entry name" value="SpoU_sub_bind"/>
    <property type="match status" value="1"/>
</dbReference>
<keyword evidence="1 5" id="KW-0489">Methyltransferase</keyword>
<dbReference type="GO" id="GO:0008173">
    <property type="term" value="F:RNA methyltransferase activity"/>
    <property type="evidence" value="ECO:0007669"/>
    <property type="project" value="InterPro"/>
</dbReference>
<dbReference type="PANTHER" id="PTHR46429:SF1">
    <property type="entry name" value="23S RRNA (GUANOSINE-2'-O-)-METHYLTRANSFERASE RLMB"/>
    <property type="match status" value="1"/>
</dbReference>
<sequence>MSKARKNGTPQDRHYARLRRAHRRGTGSARSTDPGAPPPEGVVRLYGLHTVRAALDNPARRIHRMLVTRNAAGRLELDDLAALPFPAELVEPRAIDMLTGSDAVHQGVLIEADALAAKPLSALGEAALVLVLDQVTDPHNVGAIMRSAVAFGAEALVTTARHSPAESGVLAKAASGALEHINHIVVRNLADALSDLHAAGFHTVGLDSEAGQPLERALEGRRLALVLGAEGKGLRQKTRQTVRMLAQLDMPGAIRSLNVSNAAAVALYVARRFLDGSGQP</sequence>
<gene>
    <name evidence="5" type="ORF">NYR54_11775</name>
</gene>
<dbReference type="SUPFAM" id="SSF75217">
    <property type="entry name" value="alpha/beta knot"/>
    <property type="match status" value="1"/>
</dbReference>
<dbReference type="GO" id="GO:0003723">
    <property type="term" value="F:RNA binding"/>
    <property type="evidence" value="ECO:0007669"/>
    <property type="project" value="InterPro"/>
</dbReference>
<evidence type="ECO:0000256" key="1">
    <source>
        <dbReference type="ARBA" id="ARBA00022603"/>
    </source>
</evidence>
<protein>
    <submittedName>
        <fullName evidence="5">RNA methyltransferase</fullName>
    </submittedName>
</protein>
<dbReference type="CDD" id="cd18103">
    <property type="entry name" value="SpoU-like_RlmB"/>
    <property type="match status" value="1"/>
</dbReference>
<dbReference type="PANTHER" id="PTHR46429">
    <property type="entry name" value="23S RRNA (GUANOSINE-2'-O-)-METHYLTRANSFERASE RLMB"/>
    <property type="match status" value="1"/>
</dbReference>
<dbReference type="EMBL" id="JAODNV010000012">
    <property type="protein sequence ID" value="MCT8990963.1"/>
    <property type="molecule type" value="Genomic_DNA"/>
</dbReference>
<evidence type="ECO:0000313" key="6">
    <source>
        <dbReference type="Proteomes" id="UP001149009"/>
    </source>
</evidence>
<dbReference type="InterPro" id="IPR029064">
    <property type="entry name" value="Ribosomal_eL30-like_sf"/>
</dbReference>
<evidence type="ECO:0000313" key="5">
    <source>
        <dbReference type="EMBL" id="MCT8990963.1"/>
    </source>
</evidence>
<dbReference type="GO" id="GO:0032259">
    <property type="term" value="P:methylation"/>
    <property type="evidence" value="ECO:0007669"/>
    <property type="project" value="UniProtKB-KW"/>
</dbReference>
<comment type="caution">
    <text evidence="5">The sequence shown here is derived from an EMBL/GenBank/DDBJ whole genome shotgun (WGS) entry which is preliminary data.</text>
</comment>
<dbReference type="GO" id="GO:0005829">
    <property type="term" value="C:cytosol"/>
    <property type="evidence" value="ECO:0007669"/>
    <property type="project" value="TreeGrafter"/>
</dbReference>
<feature type="region of interest" description="Disordered" evidence="3">
    <location>
        <begin position="1"/>
        <end position="42"/>
    </location>
</feature>
<feature type="domain" description="RNA 2-O ribose methyltransferase substrate binding" evidence="4">
    <location>
        <begin position="44"/>
        <end position="118"/>
    </location>
</feature>
<dbReference type="SUPFAM" id="SSF55315">
    <property type="entry name" value="L30e-like"/>
    <property type="match status" value="1"/>
</dbReference>
<evidence type="ECO:0000259" key="4">
    <source>
        <dbReference type="SMART" id="SM00967"/>
    </source>
</evidence>
<dbReference type="RefSeq" id="WP_261515861.1">
    <property type="nucleotide sequence ID" value="NZ_JAODNV010000012.1"/>
</dbReference>
<accession>A0A9X2X945</accession>
<reference evidence="5" key="1">
    <citation type="submission" date="2022-08" db="EMBL/GenBank/DDBJ databases">
        <title>Chelativorans sichuanense sp. nov., a paraffin oil-degrading bacterium isolated from a mixture of oil-based drill cuttings and paddy soil.</title>
        <authorList>
            <person name="Yu J."/>
            <person name="Liu H."/>
            <person name="Chen Q."/>
        </authorList>
    </citation>
    <scope>NUCLEOTIDE SEQUENCE</scope>
    <source>
        <strain evidence="5">SCAU 2101</strain>
    </source>
</reference>
<dbReference type="Gene3D" id="3.30.1330.30">
    <property type="match status" value="1"/>
</dbReference>
<dbReference type="Proteomes" id="UP001149009">
    <property type="component" value="Unassembled WGS sequence"/>
</dbReference>
<dbReference type="Pfam" id="PF08032">
    <property type="entry name" value="SpoU_sub_bind"/>
    <property type="match status" value="1"/>
</dbReference>
<evidence type="ECO:0000256" key="3">
    <source>
        <dbReference type="SAM" id="MobiDB-lite"/>
    </source>
</evidence>
<dbReference type="AlphaFoldDB" id="A0A9X2X945"/>
<dbReference type="GO" id="GO:0006396">
    <property type="term" value="P:RNA processing"/>
    <property type="evidence" value="ECO:0007669"/>
    <property type="project" value="InterPro"/>
</dbReference>
<dbReference type="Gene3D" id="3.40.1280.10">
    <property type="match status" value="1"/>
</dbReference>
<feature type="compositionally biased region" description="Basic residues" evidence="3">
    <location>
        <begin position="16"/>
        <end position="25"/>
    </location>
</feature>
<organism evidence="5 6">
    <name type="scientific">Chelativorans petroleitrophicus</name>
    <dbReference type="NCBI Taxonomy" id="2975484"/>
    <lineage>
        <taxon>Bacteria</taxon>
        <taxon>Pseudomonadati</taxon>
        <taxon>Pseudomonadota</taxon>
        <taxon>Alphaproteobacteria</taxon>
        <taxon>Hyphomicrobiales</taxon>
        <taxon>Phyllobacteriaceae</taxon>
        <taxon>Chelativorans</taxon>
    </lineage>
</organism>
<keyword evidence="2" id="KW-0808">Transferase</keyword>
<keyword evidence="6" id="KW-1185">Reference proteome</keyword>
<evidence type="ECO:0000256" key="2">
    <source>
        <dbReference type="ARBA" id="ARBA00022679"/>
    </source>
</evidence>
<dbReference type="Pfam" id="PF00588">
    <property type="entry name" value="SpoU_methylase"/>
    <property type="match status" value="1"/>
</dbReference>
<dbReference type="InterPro" id="IPR029028">
    <property type="entry name" value="Alpha/beta_knot_MTases"/>
</dbReference>
<dbReference type="InterPro" id="IPR004441">
    <property type="entry name" value="rRNA_MeTrfase_TrmH"/>
</dbReference>
<proteinExistence type="predicted"/>
<dbReference type="InterPro" id="IPR029026">
    <property type="entry name" value="tRNA_m1G_MTases_N"/>
</dbReference>
<name>A0A9X2X945_9HYPH</name>